<dbReference type="Proteomes" id="UP000030901">
    <property type="component" value="Chromosome"/>
</dbReference>
<evidence type="ECO:0000256" key="3">
    <source>
        <dbReference type="ARBA" id="ARBA00023136"/>
    </source>
</evidence>
<name>A0A0A7RXA9_FRIPE</name>
<feature type="transmembrane region" description="Helical" evidence="4">
    <location>
        <begin position="167"/>
        <end position="186"/>
    </location>
</feature>
<evidence type="ECO:0000313" key="6">
    <source>
        <dbReference type="EMBL" id="AJA43904.1"/>
    </source>
</evidence>
<feature type="transmembrane region" description="Helical" evidence="4">
    <location>
        <begin position="301"/>
        <end position="319"/>
    </location>
</feature>
<dbReference type="InterPro" id="IPR011701">
    <property type="entry name" value="MFS"/>
</dbReference>
<accession>A0A0A7RXA9</accession>
<feature type="transmembrane region" description="Helical" evidence="4">
    <location>
        <begin position="219"/>
        <end position="240"/>
    </location>
</feature>
<gene>
    <name evidence="6" type="ORF">FPB0191_00036</name>
</gene>
<dbReference type="HOGENOM" id="CLU_001265_23_0_6"/>
<dbReference type="PANTHER" id="PTHR42910">
    <property type="entry name" value="TRANSPORTER SCO4007-RELATED"/>
    <property type="match status" value="1"/>
</dbReference>
<evidence type="ECO:0000256" key="2">
    <source>
        <dbReference type="ARBA" id="ARBA00022989"/>
    </source>
</evidence>
<keyword evidence="7" id="KW-1185">Reference proteome</keyword>
<dbReference type="Pfam" id="PF07690">
    <property type="entry name" value="MFS_1"/>
    <property type="match status" value="1"/>
</dbReference>
<evidence type="ECO:0000313" key="7">
    <source>
        <dbReference type="Proteomes" id="UP000030901"/>
    </source>
</evidence>
<feature type="transmembrane region" description="Helical" evidence="4">
    <location>
        <begin position="277"/>
        <end position="295"/>
    </location>
</feature>
<feature type="transmembrane region" description="Helical" evidence="4">
    <location>
        <begin position="246"/>
        <end position="265"/>
    </location>
</feature>
<feature type="transmembrane region" description="Helical" evidence="4">
    <location>
        <begin position="340"/>
        <end position="360"/>
    </location>
</feature>
<feature type="transmembrane region" description="Helical" evidence="4">
    <location>
        <begin position="78"/>
        <end position="97"/>
    </location>
</feature>
<sequence>MNYSSSPKLSQWVILLMAIAVGIAVASNYYAQPLLHSITNDLHISTENAGSIITVAQFSYALGLLFVAPLGDKIERKTLIILLMLLTTCGLIISALANSSLMLIIGTAIAGIFSAVAQVIIPFAATLALPNRRGKVVGILMSGMLLGILLGRTFAGAISTIVDWRTVYWVAAIIMCLITLMLSLALPRYSHKSDLNYWELIFSIFGLYRRERVLRIRSFIGAISFALFSLLWTPLAFLLTDAPYHYSDFVIGLFGLAGAAGAMCSPIAGRLSDKGKGNLLTTLGLTLLVLCWLPLSLAKMSLIALIIGIIVIDFAAQITHISSMNDIYQGNAAMRTRLNVGYMLSYFTGGMLGSLCSTYLYAHYGWYAIAIVSIGLAIIGIMFWWYYLKTLKNSSKEGA</sequence>
<feature type="transmembrane region" description="Helical" evidence="4">
    <location>
        <begin position="12"/>
        <end position="31"/>
    </location>
</feature>
<dbReference type="PROSITE" id="PS50850">
    <property type="entry name" value="MFS"/>
    <property type="match status" value="1"/>
</dbReference>
<dbReference type="EMBL" id="CP009056">
    <property type="protein sequence ID" value="AJA43904.1"/>
    <property type="molecule type" value="Genomic_DNA"/>
</dbReference>
<dbReference type="OrthoDB" id="9815356at2"/>
<dbReference type="CDD" id="cd17324">
    <property type="entry name" value="MFS_NepI_like"/>
    <property type="match status" value="1"/>
</dbReference>
<dbReference type="SUPFAM" id="SSF103473">
    <property type="entry name" value="MFS general substrate transporter"/>
    <property type="match status" value="1"/>
</dbReference>
<dbReference type="KEGG" id="fpp:FPB0191_00036"/>
<dbReference type="Gene3D" id="1.20.1250.20">
    <property type="entry name" value="MFS general substrate transporter like domains"/>
    <property type="match status" value="2"/>
</dbReference>
<dbReference type="PANTHER" id="PTHR42910:SF1">
    <property type="entry name" value="MAJOR FACILITATOR SUPERFAMILY (MFS) PROFILE DOMAIN-CONTAINING PROTEIN"/>
    <property type="match status" value="1"/>
</dbReference>
<reference evidence="6 7" key="1">
    <citation type="journal article" date="2014" name="Appl. Environ. Microbiol.">
        <title>Gut symbionts from distinct hosts exhibit genotoxic activity via divergent colibactin biosynthetic pathways.</title>
        <authorList>
            <person name="Engel P."/>
            <person name="Vizcaino M.I."/>
            <person name="Crawford J.M."/>
        </authorList>
    </citation>
    <scope>NUCLEOTIDE SEQUENCE [LARGE SCALE GENOMIC DNA]</scope>
    <source>
        <strain evidence="6 7">PEB0191</strain>
    </source>
</reference>
<keyword evidence="1 4" id="KW-0812">Transmembrane</keyword>
<protein>
    <submittedName>
        <fullName evidence="6">Arabinose efflux permease</fullName>
    </submittedName>
</protein>
<dbReference type="AlphaFoldDB" id="A0A0A7RXA9"/>
<organism evidence="6 7">
    <name type="scientific">Frischella perrara</name>
    <dbReference type="NCBI Taxonomy" id="1267021"/>
    <lineage>
        <taxon>Bacteria</taxon>
        <taxon>Pseudomonadati</taxon>
        <taxon>Pseudomonadota</taxon>
        <taxon>Gammaproteobacteria</taxon>
        <taxon>Orbales</taxon>
        <taxon>Orbaceae</taxon>
        <taxon>Frischella</taxon>
    </lineage>
</organism>
<feature type="transmembrane region" description="Helical" evidence="4">
    <location>
        <begin position="51"/>
        <end position="71"/>
    </location>
</feature>
<feature type="transmembrane region" description="Helical" evidence="4">
    <location>
        <begin position="366"/>
        <end position="387"/>
    </location>
</feature>
<dbReference type="GO" id="GO:0022857">
    <property type="term" value="F:transmembrane transporter activity"/>
    <property type="evidence" value="ECO:0007669"/>
    <property type="project" value="InterPro"/>
</dbReference>
<keyword evidence="3 4" id="KW-0472">Membrane</keyword>
<evidence type="ECO:0000259" key="5">
    <source>
        <dbReference type="PROSITE" id="PS50850"/>
    </source>
</evidence>
<feature type="domain" description="Major facilitator superfamily (MFS) profile" evidence="5">
    <location>
        <begin position="13"/>
        <end position="392"/>
    </location>
</feature>
<dbReference type="InterPro" id="IPR020846">
    <property type="entry name" value="MFS_dom"/>
</dbReference>
<keyword evidence="2 4" id="KW-1133">Transmembrane helix</keyword>
<proteinExistence type="predicted"/>
<evidence type="ECO:0000256" key="1">
    <source>
        <dbReference type="ARBA" id="ARBA00022692"/>
    </source>
</evidence>
<feature type="transmembrane region" description="Helical" evidence="4">
    <location>
        <begin position="136"/>
        <end position="155"/>
    </location>
</feature>
<dbReference type="InterPro" id="IPR036259">
    <property type="entry name" value="MFS_trans_sf"/>
</dbReference>
<feature type="transmembrane region" description="Helical" evidence="4">
    <location>
        <begin position="103"/>
        <end position="129"/>
    </location>
</feature>
<evidence type="ECO:0000256" key="4">
    <source>
        <dbReference type="SAM" id="Phobius"/>
    </source>
</evidence>